<sequence>MDRRIEKFSTNGLTLEYSIIGDGEPIFVMHGGHSNCNEEFGYKALLENGFSIITPSRAGYGGTSKEIGESLSTTCEYYMKLLNHLNIKKVHLVAISAGGPSGIYFASKYPEMVCSLTLQSAVTKEWLTPKDKEFKAARVLFRPKTEKYTWKLISSINNLFPRFIFNQMFPSFSKLTYKEAKGMLSKEDVDAIRKMNNRQRSGYGFFIDLVQINEVSTENLQAISCPTLIMHSKHDGSVPLEHPYFARKNIPVSELCLLDTWGHLIWLGKSAKETDENLIKFLKSQNTFL</sequence>
<evidence type="ECO:0000313" key="2">
    <source>
        <dbReference type="EMBL" id="MDV2685653.1"/>
    </source>
</evidence>
<organism evidence="2 3">
    <name type="scientific">Alkalihalophilus lindianensis</name>
    <dbReference type="NCBI Taxonomy" id="1630542"/>
    <lineage>
        <taxon>Bacteria</taxon>
        <taxon>Bacillati</taxon>
        <taxon>Bacillota</taxon>
        <taxon>Bacilli</taxon>
        <taxon>Bacillales</taxon>
        <taxon>Bacillaceae</taxon>
        <taxon>Alkalihalophilus</taxon>
    </lineage>
</organism>
<dbReference type="Pfam" id="PF00561">
    <property type="entry name" value="Abhydrolase_1"/>
    <property type="match status" value="1"/>
</dbReference>
<comment type="caution">
    <text evidence="2">The sequence shown here is derived from an EMBL/GenBank/DDBJ whole genome shotgun (WGS) entry which is preliminary data.</text>
</comment>
<dbReference type="PANTHER" id="PTHR43433:SF1">
    <property type="entry name" value="BLL5160 PROTEIN"/>
    <property type="match status" value="1"/>
</dbReference>
<dbReference type="EMBL" id="JAWJBA010000004">
    <property type="protein sequence ID" value="MDV2685653.1"/>
    <property type="molecule type" value="Genomic_DNA"/>
</dbReference>
<dbReference type="InterPro" id="IPR050471">
    <property type="entry name" value="AB_hydrolase"/>
</dbReference>
<protein>
    <submittedName>
        <fullName evidence="2">Alpha/beta hydrolase</fullName>
    </submittedName>
</protein>
<evidence type="ECO:0000259" key="1">
    <source>
        <dbReference type="Pfam" id="PF00561"/>
    </source>
</evidence>
<dbReference type="GO" id="GO:0016787">
    <property type="term" value="F:hydrolase activity"/>
    <property type="evidence" value="ECO:0007669"/>
    <property type="project" value="UniProtKB-KW"/>
</dbReference>
<accession>A0ABU3XEC1</accession>
<gene>
    <name evidence="2" type="ORF">RYX56_14910</name>
</gene>
<dbReference type="Gene3D" id="3.40.50.1820">
    <property type="entry name" value="alpha/beta hydrolase"/>
    <property type="match status" value="1"/>
</dbReference>
<dbReference type="RefSeq" id="WP_317122822.1">
    <property type="nucleotide sequence ID" value="NZ_JAWJBA010000004.1"/>
</dbReference>
<keyword evidence="3" id="KW-1185">Reference proteome</keyword>
<keyword evidence="2" id="KW-0378">Hydrolase</keyword>
<dbReference type="Proteomes" id="UP001287282">
    <property type="component" value="Unassembled WGS sequence"/>
</dbReference>
<proteinExistence type="predicted"/>
<dbReference type="PANTHER" id="PTHR43433">
    <property type="entry name" value="HYDROLASE, ALPHA/BETA FOLD FAMILY PROTEIN"/>
    <property type="match status" value="1"/>
</dbReference>
<dbReference type="InterPro" id="IPR000073">
    <property type="entry name" value="AB_hydrolase_1"/>
</dbReference>
<dbReference type="InterPro" id="IPR029058">
    <property type="entry name" value="AB_hydrolase_fold"/>
</dbReference>
<dbReference type="SUPFAM" id="SSF53474">
    <property type="entry name" value="alpha/beta-Hydrolases"/>
    <property type="match status" value="1"/>
</dbReference>
<evidence type="ECO:0000313" key="3">
    <source>
        <dbReference type="Proteomes" id="UP001287282"/>
    </source>
</evidence>
<reference evidence="2 3" key="1">
    <citation type="submission" date="2023-10" db="EMBL/GenBank/DDBJ databases">
        <title>Screening of Alkalihalobacillus lindianensis BZ-TG-R113 and Its Alleviation of Salt Stress on Rapeseed Growth.</title>
        <authorList>
            <person name="Zhao B."/>
            <person name="Guo T."/>
        </authorList>
    </citation>
    <scope>NUCLEOTIDE SEQUENCE [LARGE SCALE GENOMIC DNA]</scope>
    <source>
        <strain evidence="2 3">BZ-TG-R113</strain>
    </source>
</reference>
<feature type="domain" description="AB hydrolase-1" evidence="1">
    <location>
        <begin position="25"/>
        <end position="265"/>
    </location>
</feature>
<name>A0ABU3XEC1_9BACI</name>